<keyword evidence="8" id="KW-1185">Reference proteome</keyword>
<dbReference type="EMBL" id="JBJKFK010000129">
    <property type="protein sequence ID" value="KAL3319517.1"/>
    <property type="molecule type" value="Genomic_DNA"/>
</dbReference>
<dbReference type="Pfam" id="PF00135">
    <property type="entry name" value="COesterase"/>
    <property type="match status" value="1"/>
</dbReference>
<evidence type="ECO:0000256" key="5">
    <source>
        <dbReference type="SAM" id="SignalP"/>
    </source>
</evidence>
<gene>
    <name evidence="7" type="ORF">Ciccas_001814</name>
</gene>
<comment type="similarity">
    <text evidence="1">Belongs to the type-B carboxylesterase/lipase family.</text>
</comment>
<keyword evidence="4" id="KW-0812">Transmembrane</keyword>
<comment type="caution">
    <text evidence="7">The sequence shown here is derived from an EMBL/GenBank/DDBJ whole genome shotgun (WGS) entry which is preliminary data.</text>
</comment>
<feature type="chain" id="PRO_5044804194" description="Carboxylesterase type B domain-containing protein" evidence="5">
    <location>
        <begin position="20"/>
        <end position="890"/>
    </location>
</feature>
<sequence>MRFLSFPWIFIIFVEFTAAQHWWNFKQVDEIFTVPTFTPLPDRRYTHVSKQSEQFSKKDDVIVNVPKAGMGEFVGFTQHINYEYSWTSWPAERGNYINCFLGIPYATPPLGPLRFRAPQPAYFDSRFPWISQSFKPTCLSSNFSEGIFESEDCLYLNIFSPNVSFKSFSFPILKSSIFQPDTLFPVIIHIHGETLHSGFAYQPHAMVSEGVIVVTFSYRTGVLGFLASGDFASMGNFGLLDQLMAIQWVKENIIWFRGDPDKITIMGDGVGANYAGLHLISPVSRGLDLFNQAILMSGSDLSAMSVSSYESVRTRQYAIELGRLLNCPAAQKVSPFSDKYLFNKTYLDNRFHNSSPLADFVPDQRIFVEYQKDIDAYALISCLRFDHTAEEIIENANKVRHLRGAPEQVWTPVVDGASGFIPRVPRKERMAGRFKKIAILAGFTHDYASLILARKMKDWDNFDWANDVLTEEMQVKTINRLVYFMNAYRFNETVEELVARYTWWPNRKNETARREQLIALVSDWLVVAPLQQVLRDHAQFAPTFMYEFAYRSPNDTRHSTKHGIYDGVELPFLFGYPFMNSTFWEELRPSDFPGNSSEWVSRINKTFMNYAFTYPQDHNISQLLIKSWTNFAKFGNPTPEKLQNLTWRPFTGSMNRYAHLWINSTLHYNYRPELMAFWRDRFPYVAEIFSASPPRFYYTLEELQQATIVVAAILLLLMIVVASMCYCLSRKPKPDQFRSEYRCVDHNGEFTSHFKDAYSNPSVRQKMSQPHPPPPPPPLMGSTYLLNRNLGGEQLHQAYSEDLVETGSQNQSILSPVYAAANFPTGSITSGMYTKLGQRRKSSQIYLNTQSPDEWYPEEEQPQHSRRGSLHEVCVDTGIRHPLSKLATDV</sequence>
<evidence type="ECO:0000256" key="4">
    <source>
        <dbReference type="SAM" id="Phobius"/>
    </source>
</evidence>
<dbReference type="InterPro" id="IPR029058">
    <property type="entry name" value="AB_hydrolase_fold"/>
</dbReference>
<keyword evidence="4" id="KW-1133">Transmembrane helix</keyword>
<evidence type="ECO:0000313" key="7">
    <source>
        <dbReference type="EMBL" id="KAL3319517.1"/>
    </source>
</evidence>
<feature type="signal peptide" evidence="5">
    <location>
        <begin position="1"/>
        <end position="19"/>
    </location>
</feature>
<evidence type="ECO:0000256" key="2">
    <source>
        <dbReference type="ARBA" id="ARBA00022729"/>
    </source>
</evidence>
<reference evidence="7 8" key="1">
    <citation type="submission" date="2024-11" db="EMBL/GenBank/DDBJ databases">
        <title>Adaptive evolution of stress response genes in parasites aligns with host niche diversity.</title>
        <authorList>
            <person name="Hahn C."/>
            <person name="Resl P."/>
        </authorList>
    </citation>
    <scope>NUCLEOTIDE SEQUENCE [LARGE SCALE GENOMIC DNA]</scope>
    <source>
        <strain evidence="7">EGGRZ-B1_66</strain>
        <tissue evidence="7">Body</tissue>
    </source>
</reference>
<dbReference type="InterPro" id="IPR002018">
    <property type="entry name" value="CarbesteraseB"/>
</dbReference>
<keyword evidence="4" id="KW-0472">Membrane</keyword>
<dbReference type="PROSITE" id="PS00941">
    <property type="entry name" value="CARBOXYLESTERASE_B_2"/>
    <property type="match status" value="1"/>
</dbReference>
<dbReference type="AlphaFoldDB" id="A0ABD2QJ34"/>
<evidence type="ECO:0000313" key="8">
    <source>
        <dbReference type="Proteomes" id="UP001626550"/>
    </source>
</evidence>
<protein>
    <recommendedName>
        <fullName evidence="6">Carboxylesterase type B domain-containing protein</fullName>
    </recommendedName>
</protein>
<dbReference type="InterPro" id="IPR051093">
    <property type="entry name" value="Neuroligin/BSAL"/>
</dbReference>
<feature type="transmembrane region" description="Helical" evidence="4">
    <location>
        <begin position="708"/>
        <end position="728"/>
    </location>
</feature>
<evidence type="ECO:0000259" key="6">
    <source>
        <dbReference type="Pfam" id="PF00135"/>
    </source>
</evidence>
<name>A0ABD2QJ34_9PLAT</name>
<feature type="domain" description="Carboxylesterase type B" evidence="6">
    <location>
        <begin position="95"/>
        <end position="678"/>
    </location>
</feature>
<accession>A0ABD2QJ34</accession>
<proteinExistence type="inferred from homology"/>
<evidence type="ECO:0000256" key="3">
    <source>
        <dbReference type="SAM" id="MobiDB-lite"/>
    </source>
</evidence>
<feature type="region of interest" description="Disordered" evidence="3">
    <location>
        <begin position="850"/>
        <end position="869"/>
    </location>
</feature>
<evidence type="ECO:0000256" key="1">
    <source>
        <dbReference type="ARBA" id="ARBA00005964"/>
    </source>
</evidence>
<organism evidence="7 8">
    <name type="scientific">Cichlidogyrus casuarinus</name>
    <dbReference type="NCBI Taxonomy" id="1844966"/>
    <lineage>
        <taxon>Eukaryota</taxon>
        <taxon>Metazoa</taxon>
        <taxon>Spiralia</taxon>
        <taxon>Lophotrochozoa</taxon>
        <taxon>Platyhelminthes</taxon>
        <taxon>Monogenea</taxon>
        <taxon>Monopisthocotylea</taxon>
        <taxon>Dactylogyridea</taxon>
        <taxon>Ancyrocephalidae</taxon>
        <taxon>Cichlidogyrus</taxon>
    </lineage>
</organism>
<keyword evidence="2 5" id="KW-0732">Signal</keyword>
<dbReference type="Proteomes" id="UP001626550">
    <property type="component" value="Unassembled WGS sequence"/>
</dbReference>
<dbReference type="Gene3D" id="3.40.50.1820">
    <property type="entry name" value="alpha/beta hydrolase"/>
    <property type="match status" value="1"/>
</dbReference>
<dbReference type="PANTHER" id="PTHR43903">
    <property type="entry name" value="NEUROLIGIN"/>
    <property type="match status" value="1"/>
</dbReference>
<dbReference type="InterPro" id="IPR019819">
    <property type="entry name" value="Carboxylesterase_B_CS"/>
</dbReference>
<dbReference type="SUPFAM" id="SSF53474">
    <property type="entry name" value="alpha/beta-Hydrolases"/>
    <property type="match status" value="1"/>
</dbReference>